<sequence>MKVMPKISIETIDYTTMKNPRGSARALGFLQDVSSTNEDMRRVVGRGLGFLTVQRSKDTIGSASRLEARATTMQYVAETQCSFDTTNVIACTFTLFRTQGLVHYFIYV</sequence>
<protein>
    <recommendedName>
        <fullName evidence="3">Dirigent protein</fullName>
    </recommendedName>
</protein>
<dbReference type="Proteomes" id="UP001396334">
    <property type="component" value="Unassembled WGS sequence"/>
</dbReference>
<proteinExistence type="predicted"/>
<name>A0ABR2Q2L9_9ROSI</name>
<reference evidence="1 2" key="1">
    <citation type="journal article" date="2024" name="G3 (Bethesda)">
        <title>Genome assembly of Hibiscus sabdariffa L. provides insights into metabolisms of medicinal natural products.</title>
        <authorList>
            <person name="Kim T."/>
        </authorList>
    </citation>
    <scope>NUCLEOTIDE SEQUENCE [LARGE SCALE GENOMIC DNA]</scope>
    <source>
        <strain evidence="1">TK-2024</strain>
        <tissue evidence="1">Old leaves</tissue>
    </source>
</reference>
<dbReference type="EMBL" id="JBBPBN010000047">
    <property type="protein sequence ID" value="KAK8994917.1"/>
    <property type="molecule type" value="Genomic_DNA"/>
</dbReference>
<evidence type="ECO:0000313" key="1">
    <source>
        <dbReference type="EMBL" id="KAK8994917.1"/>
    </source>
</evidence>
<gene>
    <name evidence="1" type="ORF">V6N11_045984</name>
</gene>
<keyword evidence="2" id="KW-1185">Reference proteome</keyword>
<organism evidence="1 2">
    <name type="scientific">Hibiscus sabdariffa</name>
    <name type="common">roselle</name>
    <dbReference type="NCBI Taxonomy" id="183260"/>
    <lineage>
        <taxon>Eukaryota</taxon>
        <taxon>Viridiplantae</taxon>
        <taxon>Streptophyta</taxon>
        <taxon>Embryophyta</taxon>
        <taxon>Tracheophyta</taxon>
        <taxon>Spermatophyta</taxon>
        <taxon>Magnoliopsida</taxon>
        <taxon>eudicotyledons</taxon>
        <taxon>Gunneridae</taxon>
        <taxon>Pentapetalae</taxon>
        <taxon>rosids</taxon>
        <taxon>malvids</taxon>
        <taxon>Malvales</taxon>
        <taxon>Malvaceae</taxon>
        <taxon>Malvoideae</taxon>
        <taxon>Hibiscus</taxon>
    </lineage>
</organism>
<comment type="caution">
    <text evidence="1">The sequence shown here is derived from an EMBL/GenBank/DDBJ whole genome shotgun (WGS) entry which is preliminary data.</text>
</comment>
<evidence type="ECO:0000313" key="2">
    <source>
        <dbReference type="Proteomes" id="UP001396334"/>
    </source>
</evidence>
<accession>A0ABR2Q2L9</accession>
<evidence type="ECO:0008006" key="3">
    <source>
        <dbReference type="Google" id="ProtNLM"/>
    </source>
</evidence>